<sequence>MHKSLYSACFLYLALTVMGQQDAQSPLDIISSISAAIPTEIAGPLSAIVNSPFVISQASAQVTNLPPILQGVAYSILAQATETAPAQATETAGSGSSKPTEILKPSTSIVSSGSQFIHPMSMIIAL</sequence>
<reference evidence="2 3" key="1">
    <citation type="submission" date="2016-03" db="EMBL/GenBank/DDBJ databases">
        <title>Choanephora cucurbitarum.</title>
        <authorList>
            <person name="Min B."/>
            <person name="Park H."/>
            <person name="Park J.-H."/>
            <person name="Shin H.-D."/>
            <person name="Choi I.-G."/>
        </authorList>
    </citation>
    <scope>NUCLEOTIDE SEQUENCE [LARGE SCALE GENOMIC DNA]</scope>
    <source>
        <strain evidence="2 3">KUS-F28377</strain>
    </source>
</reference>
<feature type="signal peptide" evidence="1">
    <location>
        <begin position="1"/>
        <end position="19"/>
    </location>
</feature>
<dbReference type="EMBL" id="LUGH01000580">
    <property type="protein sequence ID" value="OBZ83942.1"/>
    <property type="molecule type" value="Genomic_DNA"/>
</dbReference>
<keyword evidence="3" id="KW-1185">Reference proteome</keyword>
<evidence type="ECO:0000313" key="2">
    <source>
        <dbReference type="EMBL" id="OBZ83942.1"/>
    </source>
</evidence>
<keyword evidence="1" id="KW-0732">Signal</keyword>
<accession>A0A1C7N497</accession>
<feature type="chain" id="PRO_5008889467" evidence="1">
    <location>
        <begin position="20"/>
        <end position="126"/>
    </location>
</feature>
<name>A0A1C7N497_9FUNG</name>
<protein>
    <submittedName>
        <fullName evidence="2">Uncharacterized protein</fullName>
    </submittedName>
</protein>
<dbReference type="AlphaFoldDB" id="A0A1C7N497"/>
<dbReference type="InParanoid" id="A0A1C7N497"/>
<proteinExistence type="predicted"/>
<evidence type="ECO:0000313" key="3">
    <source>
        <dbReference type="Proteomes" id="UP000093000"/>
    </source>
</evidence>
<gene>
    <name evidence="2" type="ORF">A0J61_08009</name>
</gene>
<comment type="caution">
    <text evidence="2">The sequence shown here is derived from an EMBL/GenBank/DDBJ whole genome shotgun (WGS) entry which is preliminary data.</text>
</comment>
<dbReference type="Proteomes" id="UP000093000">
    <property type="component" value="Unassembled WGS sequence"/>
</dbReference>
<evidence type="ECO:0000256" key="1">
    <source>
        <dbReference type="SAM" id="SignalP"/>
    </source>
</evidence>
<organism evidence="2 3">
    <name type="scientific">Choanephora cucurbitarum</name>
    <dbReference type="NCBI Taxonomy" id="101091"/>
    <lineage>
        <taxon>Eukaryota</taxon>
        <taxon>Fungi</taxon>
        <taxon>Fungi incertae sedis</taxon>
        <taxon>Mucoromycota</taxon>
        <taxon>Mucoromycotina</taxon>
        <taxon>Mucoromycetes</taxon>
        <taxon>Mucorales</taxon>
        <taxon>Mucorineae</taxon>
        <taxon>Choanephoraceae</taxon>
        <taxon>Choanephoroideae</taxon>
        <taxon>Choanephora</taxon>
    </lineage>
</organism>